<evidence type="ECO:0000313" key="2">
    <source>
        <dbReference type="Proteomes" id="UP000006620"/>
    </source>
</evidence>
<reference evidence="2" key="1">
    <citation type="submission" date="2011-06" db="EMBL/GenBank/DDBJ databases">
        <title>Complete genome sequence of Paenibacillus mucilaginosus KNP414.</title>
        <authorList>
            <person name="Wang J."/>
            <person name="Hu S."/>
            <person name="Hu X."/>
            <person name="Zhang B."/>
            <person name="Dong D."/>
            <person name="Zhang S."/>
            <person name="Zhao K."/>
            <person name="Wu D."/>
        </authorList>
    </citation>
    <scope>NUCLEOTIDE SEQUENCE [LARGE SCALE GENOMIC DNA]</scope>
    <source>
        <strain evidence="2">KNP414</strain>
    </source>
</reference>
<name>F8FHT4_PAEMK</name>
<organism evidence="1 2">
    <name type="scientific">Paenibacillus mucilaginosus (strain KNP414)</name>
    <dbReference type="NCBI Taxonomy" id="1036673"/>
    <lineage>
        <taxon>Bacteria</taxon>
        <taxon>Bacillati</taxon>
        <taxon>Bacillota</taxon>
        <taxon>Bacilli</taxon>
        <taxon>Bacillales</taxon>
        <taxon>Paenibacillaceae</taxon>
        <taxon>Paenibacillus</taxon>
    </lineage>
</organism>
<dbReference type="EMBL" id="CP002869">
    <property type="protein sequence ID" value="AEI42791.1"/>
    <property type="molecule type" value="Genomic_DNA"/>
</dbReference>
<evidence type="ECO:0000313" key="1">
    <source>
        <dbReference type="EMBL" id="AEI42791.1"/>
    </source>
</evidence>
<accession>F8FHT4</accession>
<proteinExistence type="predicted"/>
<protein>
    <submittedName>
        <fullName evidence="1">Uncharacterized protein</fullName>
    </submittedName>
</protein>
<dbReference type="HOGENOM" id="CLU_2845658_0_0_9"/>
<dbReference type="Proteomes" id="UP000006620">
    <property type="component" value="Chromosome"/>
</dbReference>
<gene>
    <name evidence="1" type="ordered locus">KNP414_04259</name>
</gene>
<reference evidence="1 2" key="2">
    <citation type="journal article" date="2013" name="Genome Announc.">
        <title>Genome Sequence of Growth-Improving Paenibacillus mucilaginosus Strain KNP414.</title>
        <authorList>
            <person name="Lu J.J."/>
            <person name="Wang J.F."/>
            <person name="Hu X.F."/>
        </authorList>
    </citation>
    <scope>NUCLEOTIDE SEQUENCE [LARGE SCALE GENOMIC DNA]</scope>
    <source>
        <strain evidence="1 2">KNP414</strain>
    </source>
</reference>
<dbReference type="AlphaFoldDB" id="F8FHT4"/>
<dbReference type="KEGG" id="pms:KNP414_04259"/>
<sequence>MNPAAEEAEAFIMVAKVDWSSKCNATIADCTGYMGLLSDIYANNEMDRGNVFNELILFVLSFKLHSRASSWMMGLRQ</sequence>